<keyword evidence="2" id="KW-0732">Signal</keyword>
<dbReference type="PANTHER" id="PTHR38075">
    <property type="entry name" value="DUF4139 DOMAIN-CONTAINING PROTEIN"/>
    <property type="match status" value="1"/>
</dbReference>
<gene>
    <name evidence="3" type="ORF">AVDCRST_MAG09-374</name>
</gene>
<feature type="chain" id="PRO_5026887225" description="DUF4139 domain-containing protein" evidence="2">
    <location>
        <begin position="19"/>
        <end position="503"/>
    </location>
</feature>
<evidence type="ECO:0000313" key="3">
    <source>
        <dbReference type="EMBL" id="CAA9495372.1"/>
    </source>
</evidence>
<dbReference type="RefSeq" id="WP_294171890.1">
    <property type="nucleotide sequence ID" value="NZ_CADCVZ010000008.1"/>
</dbReference>
<accession>A0A6J4SJ83</accession>
<feature type="signal peptide" evidence="2">
    <location>
        <begin position="1"/>
        <end position="18"/>
    </location>
</feature>
<evidence type="ECO:0000256" key="1">
    <source>
        <dbReference type="SAM" id="MobiDB-lite"/>
    </source>
</evidence>
<dbReference type="AlphaFoldDB" id="A0A6J4SJ83"/>
<evidence type="ECO:0000256" key="2">
    <source>
        <dbReference type="SAM" id="SignalP"/>
    </source>
</evidence>
<proteinExistence type="predicted"/>
<reference evidence="3" key="1">
    <citation type="submission" date="2020-02" db="EMBL/GenBank/DDBJ databases">
        <authorList>
            <person name="Meier V. D."/>
        </authorList>
    </citation>
    <scope>NUCLEOTIDE SEQUENCE</scope>
    <source>
        <strain evidence="3">AVDCRST_MAG09</strain>
    </source>
</reference>
<feature type="compositionally biased region" description="Pro residues" evidence="1">
    <location>
        <begin position="291"/>
        <end position="301"/>
    </location>
</feature>
<organism evidence="3">
    <name type="scientific">uncultured Sphingomonas sp</name>
    <dbReference type="NCBI Taxonomy" id="158754"/>
    <lineage>
        <taxon>Bacteria</taxon>
        <taxon>Pseudomonadati</taxon>
        <taxon>Pseudomonadota</taxon>
        <taxon>Alphaproteobacteria</taxon>
        <taxon>Sphingomonadales</taxon>
        <taxon>Sphingomonadaceae</taxon>
        <taxon>Sphingomonas</taxon>
        <taxon>environmental samples</taxon>
    </lineage>
</organism>
<sequence>MRLLAALALLMAPLPATAQSVATSAGPDAVKVTVYRNLNRSSDERLSLDWLGGYALISETRTVNLPAGASDLRFEGVAGGIVPQSAIVSGLPDGIVERNRDAFLLSPGTLLDRSLGRRVQLRRTSRATGRVTEQEVVIRSGADGAVVLQTPAGFEALRCSGQAETLVYPGVPSGLSAKPTLSVRVRNAQPVNARITLSYLATGFDWQANYIARLSADATRVDLFAWLTLASTDETSFRAAETSAVAGRLNREDAQVPPSESRPIRLECWPEAKTSDVPATPVPVTAVSAAAPPPPPPPPAPERGGDEIVVTGSRIVARQEQLGDVKLYRIPEPVTVAANSQKQVALLERSAVQVRTAYRTMVTADSAGSDRLATRVLLTRNRTAEGLGLPLPAGRVALFGTREGRPILLGEGSLGDLAIGEDVEIAFDQSPGVRTRLTKVADDRYELTVFNDSPGTIRHEAQLFTGDDRVVAAVRLERRNGRPLWAATIPANGSRTLRYSVSR</sequence>
<protein>
    <recommendedName>
        <fullName evidence="4">DUF4139 domain-containing protein</fullName>
    </recommendedName>
</protein>
<evidence type="ECO:0008006" key="4">
    <source>
        <dbReference type="Google" id="ProtNLM"/>
    </source>
</evidence>
<feature type="region of interest" description="Disordered" evidence="1">
    <location>
        <begin position="287"/>
        <end position="306"/>
    </location>
</feature>
<name>A0A6J4SJ83_9SPHN</name>
<dbReference type="EMBL" id="CADCVZ010000008">
    <property type="protein sequence ID" value="CAA9495372.1"/>
    <property type="molecule type" value="Genomic_DNA"/>
</dbReference>
<dbReference type="PANTHER" id="PTHR38075:SF1">
    <property type="entry name" value="DUF4139 DOMAIN-CONTAINING PROTEIN"/>
    <property type="match status" value="1"/>
</dbReference>